<proteinExistence type="predicted"/>
<feature type="region of interest" description="Disordered" evidence="1">
    <location>
        <begin position="252"/>
        <end position="321"/>
    </location>
</feature>
<keyword evidence="4" id="KW-1185">Reference proteome</keyword>
<feature type="compositionally biased region" description="Basic residues" evidence="1">
    <location>
        <begin position="114"/>
        <end position="123"/>
    </location>
</feature>
<name>A0A8J5GZZ0_ZINOF</name>
<protein>
    <recommendedName>
        <fullName evidence="2">VQ domain-containing protein</fullName>
    </recommendedName>
</protein>
<dbReference type="Pfam" id="PF05678">
    <property type="entry name" value="VQ"/>
    <property type="match status" value="1"/>
</dbReference>
<feature type="compositionally biased region" description="Low complexity" evidence="1">
    <location>
        <begin position="1"/>
        <end position="15"/>
    </location>
</feature>
<dbReference type="InterPro" id="IPR039609">
    <property type="entry name" value="VQ_15/22"/>
</dbReference>
<accession>A0A8J5GZZ0</accession>
<feature type="compositionally biased region" description="Pro residues" evidence="1">
    <location>
        <begin position="87"/>
        <end position="113"/>
    </location>
</feature>
<dbReference type="AlphaFoldDB" id="A0A8J5GZZ0"/>
<dbReference type="EMBL" id="JACMSC010000006">
    <property type="protein sequence ID" value="KAG6517164.1"/>
    <property type="molecule type" value="Genomic_DNA"/>
</dbReference>
<feature type="compositionally biased region" description="Low complexity" evidence="1">
    <location>
        <begin position="74"/>
        <end position="86"/>
    </location>
</feature>
<gene>
    <name evidence="3" type="ORF">ZIOFF_020544</name>
</gene>
<feature type="domain" description="VQ" evidence="2">
    <location>
        <begin position="124"/>
        <end position="151"/>
    </location>
</feature>
<dbReference type="PANTHER" id="PTHR33179:SF4">
    <property type="entry name" value="VQ MOTIF-CONTAINING PROTEIN"/>
    <property type="match status" value="1"/>
</dbReference>
<feature type="region of interest" description="Disordered" evidence="1">
    <location>
        <begin position="72"/>
        <end position="128"/>
    </location>
</feature>
<comment type="caution">
    <text evidence="3">The sequence shown here is derived from an EMBL/GenBank/DDBJ whole genome shotgun (WGS) entry which is preliminary data.</text>
</comment>
<evidence type="ECO:0000259" key="2">
    <source>
        <dbReference type="Pfam" id="PF05678"/>
    </source>
</evidence>
<organism evidence="3 4">
    <name type="scientific">Zingiber officinale</name>
    <name type="common">Ginger</name>
    <name type="synonym">Amomum zingiber</name>
    <dbReference type="NCBI Taxonomy" id="94328"/>
    <lineage>
        <taxon>Eukaryota</taxon>
        <taxon>Viridiplantae</taxon>
        <taxon>Streptophyta</taxon>
        <taxon>Embryophyta</taxon>
        <taxon>Tracheophyta</taxon>
        <taxon>Spermatophyta</taxon>
        <taxon>Magnoliopsida</taxon>
        <taxon>Liliopsida</taxon>
        <taxon>Zingiberales</taxon>
        <taxon>Zingiberaceae</taxon>
        <taxon>Zingiber</taxon>
    </lineage>
</organism>
<dbReference type="Proteomes" id="UP000734854">
    <property type="component" value="Unassembled WGS sequence"/>
</dbReference>
<dbReference type="PANTHER" id="PTHR33179">
    <property type="entry name" value="VQ MOTIF-CONTAINING PROTEIN"/>
    <property type="match status" value="1"/>
</dbReference>
<dbReference type="InterPro" id="IPR008889">
    <property type="entry name" value="VQ"/>
</dbReference>
<reference evidence="3 4" key="1">
    <citation type="submission" date="2020-08" db="EMBL/GenBank/DDBJ databases">
        <title>Plant Genome Project.</title>
        <authorList>
            <person name="Zhang R.-G."/>
        </authorList>
    </citation>
    <scope>NUCLEOTIDE SEQUENCE [LARGE SCALE GENOMIC DNA]</scope>
    <source>
        <tissue evidence="3">Rhizome</tissue>
    </source>
</reference>
<evidence type="ECO:0000313" key="3">
    <source>
        <dbReference type="EMBL" id="KAG6517164.1"/>
    </source>
</evidence>
<sequence length="321" mass="33820">MDSTNSGSNQSSSSGDNEEFDDDAVGSRADLSSFLNLLPSHPPPPVNTSFSSSIFDSFSPYFAPFPFPPPPEAAPLSLQASSAWSSLPPPLPPSPPPPPPPLLSAPSQPPPPRGAKKRTRASRRAPTTVINTEASNFRAMVQQFTGFPTPPFAAAVAAPFPARSRLDLFGAAAAGVVPPFLLRPSAHNMIPSPLSSSSSSSVASFFDRTISPPSHFATTVSATADSSNAIPPKYRGHDKFNLSLLNDDMQRQRGGAAAASFDAPPPPPFLQPPRSQMAALPQFPTDSGGAMNPGWDVEPEQAVEEPTASKILIRNFQNNQS</sequence>
<evidence type="ECO:0000256" key="1">
    <source>
        <dbReference type="SAM" id="MobiDB-lite"/>
    </source>
</evidence>
<feature type="region of interest" description="Disordered" evidence="1">
    <location>
        <begin position="1"/>
        <end position="27"/>
    </location>
</feature>
<evidence type="ECO:0000313" key="4">
    <source>
        <dbReference type="Proteomes" id="UP000734854"/>
    </source>
</evidence>